<comment type="caution">
    <text evidence="3">The sequence shown here is derived from an EMBL/GenBank/DDBJ whole genome shotgun (WGS) entry which is preliminary data.</text>
</comment>
<dbReference type="Gene3D" id="3.40.630.10">
    <property type="entry name" value="Zn peptidases"/>
    <property type="match status" value="1"/>
</dbReference>
<gene>
    <name evidence="3" type="ORF">GCM10023081_04190</name>
</gene>
<keyword evidence="4" id="KW-1185">Reference proteome</keyword>
<reference evidence="4" key="1">
    <citation type="journal article" date="2019" name="Int. J. Syst. Evol. Microbiol.">
        <title>The Global Catalogue of Microorganisms (GCM) 10K type strain sequencing project: providing services to taxonomists for standard genome sequencing and annotation.</title>
        <authorList>
            <consortium name="The Broad Institute Genomics Platform"/>
            <consortium name="The Broad Institute Genome Sequencing Center for Infectious Disease"/>
            <person name="Wu L."/>
            <person name="Ma J."/>
        </authorList>
    </citation>
    <scope>NUCLEOTIDE SEQUENCE [LARGE SCALE GENOMIC DNA]</scope>
    <source>
        <strain evidence="4">JCM 30742</strain>
    </source>
</reference>
<dbReference type="NCBIfam" id="TIGR01891">
    <property type="entry name" value="amidohydrolases"/>
    <property type="match status" value="1"/>
</dbReference>
<evidence type="ECO:0000256" key="1">
    <source>
        <dbReference type="PIRNR" id="PIRNR037226"/>
    </source>
</evidence>
<dbReference type="Proteomes" id="UP001500752">
    <property type="component" value="Unassembled WGS sequence"/>
</dbReference>
<dbReference type="PANTHER" id="PTHR30575:SF0">
    <property type="entry name" value="XAA-ARG DIPEPTIDASE"/>
    <property type="match status" value="1"/>
</dbReference>
<dbReference type="InterPro" id="IPR002933">
    <property type="entry name" value="Peptidase_M20"/>
</dbReference>
<dbReference type="PANTHER" id="PTHR30575">
    <property type="entry name" value="PEPTIDASE M20"/>
    <property type="match status" value="1"/>
</dbReference>
<dbReference type="InterPro" id="IPR036264">
    <property type="entry name" value="Bact_exopeptidase_dim_dom"/>
</dbReference>
<feature type="domain" description="Peptidase M20 dimerisation" evidence="2">
    <location>
        <begin position="180"/>
        <end position="270"/>
    </location>
</feature>
<dbReference type="Gene3D" id="3.30.70.360">
    <property type="match status" value="1"/>
</dbReference>
<dbReference type="EMBL" id="BAABEO010000006">
    <property type="protein sequence ID" value="GAA3668882.1"/>
    <property type="molecule type" value="Genomic_DNA"/>
</dbReference>
<dbReference type="SUPFAM" id="SSF53187">
    <property type="entry name" value="Zn-dependent exopeptidases"/>
    <property type="match status" value="1"/>
</dbReference>
<dbReference type="InterPro" id="IPR052030">
    <property type="entry name" value="Peptidase_M20/M20A_hydrolases"/>
</dbReference>
<evidence type="ECO:0000313" key="4">
    <source>
        <dbReference type="Proteomes" id="UP001500752"/>
    </source>
</evidence>
<name>A0ABP7BWM4_9MICC</name>
<evidence type="ECO:0000313" key="3">
    <source>
        <dbReference type="EMBL" id="GAA3668882.1"/>
    </source>
</evidence>
<dbReference type="InterPro" id="IPR017144">
    <property type="entry name" value="Xaa-Arg_dipeptidase"/>
</dbReference>
<accession>A0ABP7BWM4</accession>
<organism evidence="3 4">
    <name type="scientific">Arthrobacter ginkgonis</name>
    <dbReference type="NCBI Taxonomy" id="1630594"/>
    <lineage>
        <taxon>Bacteria</taxon>
        <taxon>Bacillati</taxon>
        <taxon>Actinomycetota</taxon>
        <taxon>Actinomycetes</taxon>
        <taxon>Micrococcales</taxon>
        <taxon>Micrococcaceae</taxon>
        <taxon>Arthrobacter</taxon>
    </lineage>
</organism>
<dbReference type="InterPro" id="IPR011650">
    <property type="entry name" value="Peptidase_M20_dimer"/>
</dbReference>
<sequence length="409" mass="42306">MTITTQTTDRAALRESILDTVTAARPALIELSHAIHGFKEISWEERRSAAAVAAAMRDAGFEVTEAAYGVETAVEAVYGTGELTVVICSEYDALPNVGHACGHNIIAAAGVGAALALKPVADAAGLRIKLLGTPAEEHGGGKVSLLQAGAWEDAAFSMMVHGMAGQEISVNAMSMTAVQRFEVTYSGREAHAAGAPDKAINAGAAANLALMNLAVLRQHLPERSNTNAYISDGGGATNVIAGSATVQVEVRASDLDAWRDLKRRVLACFEGAAIATGCTWEHRQTEHPYATVDTHEGLGAAWDANMESVGRPVDPTPIYGGGSTDMGNVSQVVPAVHGMVAVRGSQAVPHHPDFAADAASPAADDAVVDGAAVLALTALDAALDPQLRGELLRLQAEREPGATTVTLRA</sequence>
<dbReference type="RefSeq" id="WP_345148103.1">
    <property type="nucleotide sequence ID" value="NZ_BAABEO010000006.1"/>
</dbReference>
<dbReference type="PIRSF" id="PIRSF037226">
    <property type="entry name" value="Amidohydrolase_ACY1L2_prd"/>
    <property type="match status" value="1"/>
</dbReference>
<dbReference type="InterPro" id="IPR017439">
    <property type="entry name" value="Amidohydrolase"/>
</dbReference>
<protein>
    <recommendedName>
        <fullName evidence="1">Peptidase M20 domain-containing protein 2</fullName>
    </recommendedName>
</protein>
<proteinExistence type="inferred from homology"/>
<dbReference type="Pfam" id="PF01546">
    <property type="entry name" value="Peptidase_M20"/>
    <property type="match status" value="1"/>
</dbReference>
<dbReference type="SUPFAM" id="SSF55031">
    <property type="entry name" value="Bacterial exopeptidase dimerisation domain"/>
    <property type="match status" value="1"/>
</dbReference>
<evidence type="ECO:0000259" key="2">
    <source>
        <dbReference type="Pfam" id="PF07687"/>
    </source>
</evidence>
<comment type="similarity">
    <text evidence="1">Belongs to the peptidase M20A family.</text>
</comment>
<dbReference type="Pfam" id="PF07687">
    <property type="entry name" value="M20_dimer"/>
    <property type="match status" value="1"/>
</dbReference>